<accession>A0A650BXB2</accession>
<dbReference type="AlphaFoldDB" id="A0A650BXB2"/>
<dbReference type="RefSeq" id="YP_009720772.1">
    <property type="nucleotide sequence ID" value="NC_045361.1"/>
</dbReference>
<organism evidence="1">
    <name type="scientific">Ostreobium quekettii</name>
    <dbReference type="NCBI Taxonomy" id="121088"/>
    <lineage>
        <taxon>Eukaryota</taxon>
        <taxon>Viridiplantae</taxon>
        <taxon>Chlorophyta</taxon>
        <taxon>core chlorophytes</taxon>
        <taxon>Ulvophyceae</taxon>
        <taxon>TCBD clade</taxon>
        <taxon>Bryopsidales</taxon>
        <taxon>Ostreobineae</taxon>
        <taxon>Ostreobiaceae</taxon>
        <taxon>Ostreobium</taxon>
    </lineage>
</organism>
<gene>
    <name evidence="1" type="primary">orf109</name>
</gene>
<dbReference type="GO" id="GO:0004519">
    <property type="term" value="F:endonuclease activity"/>
    <property type="evidence" value="ECO:0007669"/>
    <property type="project" value="UniProtKB-KW"/>
</dbReference>
<keyword evidence="1" id="KW-0255">Endonuclease</keyword>
<dbReference type="GeneID" id="42903363"/>
<reference evidence="1" key="1">
    <citation type="journal article" date="2019" name="PeerJ">
        <title>The inflated mitochondrial genomes of siphonous green algae reflect processes driving expansion of noncoding DNA and proliferation of introns.</title>
        <authorList>
            <person name="Repetti S.I."/>
            <person name="Jackson C.J."/>
            <person name="Judd L.M."/>
            <person name="Wick R.R."/>
            <person name="Holt K.E."/>
            <person name="Verbruggen H."/>
        </authorList>
    </citation>
    <scope>NUCLEOTIDE SEQUENCE</scope>
    <source>
        <strain evidence="1">SAG6.99</strain>
    </source>
</reference>
<dbReference type="Gene3D" id="3.10.28.10">
    <property type="entry name" value="Homing endonucleases"/>
    <property type="match status" value="1"/>
</dbReference>
<proteinExistence type="predicted"/>
<name>A0A650BXB2_9CHLO</name>
<keyword evidence="1" id="KW-0378">Hydrolase</keyword>
<protein>
    <submittedName>
        <fullName evidence="1">Putative LAGLIDADG DNA endonuclease</fullName>
    </submittedName>
</protein>
<dbReference type="InterPro" id="IPR027434">
    <property type="entry name" value="Homing_endonucl"/>
</dbReference>
<evidence type="ECO:0000313" key="1">
    <source>
        <dbReference type="EMBL" id="QGQ61984.1"/>
    </source>
</evidence>
<dbReference type="SUPFAM" id="SSF55608">
    <property type="entry name" value="Homing endonucleases"/>
    <property type="match status" value="1"/>
</dbReference>
<geneLocation type="mitochondrion" evidence="1"/>
<dbReference type="EMBL" id="MN514984">
    <property type="protein sequence ID" value="QGQ61984.1"/>
    <property type="molecule type" value="Genomic_DNA"/>
</dbReference>
<sequence length="109" mass="12512">MVIDSLDQLRNIIIPHFNQYPLYGTKQHAFLVFVSIVNIIQKKEHHNKKIFAKLIKLALSMNLTSTNTNSRQKDLFDVIGVFAKDSEDSSNLHIFDSTIHLELPSIVNH</sequence>
<keyword evidence="1" id="KW-0496">Mitochondrion</keyword>
<keyword evidence="1" id="KW-0540">Nuclease</keyword>